<evidence type="ECO:0000256" key="2">
    <source>
        <dbReference type="ARBA" id="ARBA00022679"/>
    </source>
</evidence>
<dbReference type="SUPFAM" id="SSF55729">
    <property type="entry name" value="Acyl-CoA N-acyltransferases (Nat)"/>
    <property type="match status" value="1"/>
</dbReference>
<dbReference type="CDD" id="cd04301">
    <property type="entry name" value="NAT_SF"/>
    <property type="match status" value="1"/>
</dbReference>
<protein>
    <submittedName>
        <fullName evidence="5">Acetyltransferase (GNAT) family</fullName>
    </submittedName>
</protein>
<comment type="similarity">
    <text evidence="1">Belongs to the acetyltransferase family.</text>
</comment>
<sequence>MEKFQTKLDGFSIRFATEDECPLILKFIKELADYENLLNEVVATEEVLRESIFVNKKAQVVFGELNGEPVSFALFFNNFSTFLGRAGVYLEDLYVKPEYRNKGIGKIMLSFLGKVAKDNNYGRVEWWCLDWNKSSIEFYKKMGAVPMDEWTVFRVTGENLDKLAGEF</sequence>
<feature type="domain" description="N-acetyltransferase" evidence="4">
    <location>
        <begin position="11"/>
        <end position="167"/>
    </location>
</feature>
<accession>A0AAX1TV94</accession>
<dbReference type="InterPro" id="IPR051016">
    <property type="entry name" value="Diverse_Substrate_AcTransf"/>
</dbReference>
<dbReference type="GeneID" id="78456023"/>
<dbReference type="Proteomes" id="UP000249008">
    <property type="component" value="Chromosome 1"/>
</dbReference>
<name>A0AAX1TV94_9FUSO</name>
<dbReference type="KEGG" id="ful:C4N20_14445"/>
<dbReference type="PANTHER" id="PTHR10545">
    <property type="entry name" value="DIAMINE N-ACETYLTRANSFERASE"/>
    <property type="match status" value="1"/>
</dbReference>
<evidence type="ECO:0000313" key="5">
    <source>
        <dbReference type="EMBL" id="SQJ02565.1"/>
    </source>
</evidence>
<dbReference type="InterPro" id="IPR016181">
    <property type="entry name" value="Acyl_CoA_acyltransferase"/>
</dbReference>
<dbReference type="Gene3D" id="3.40.630.30">
    <property type="match status" value="1"/>
</dbReference>
<evidence type="ECO:0000313" key="6">
    <source>
        <dbReference type="Proteomes" id="UP000249008"/>
    </source>
</evidence>
<dbReference type="FunFam" id="3.40.630.30:FF:000064">
    <property type="entry name" value="GNAT family acetyltransferase"/>
    <property type="match status" value="1"/>
</dbReference>
<dbReference type="AlphaFoldDB" id="A0AAX1TV94"/>
<keyword evidence="2" id="KW-0808">Transferase</keyword>
<evidence type="ECO:0000259" key="4">
    <source>
        <dbReference type="PROSITE" id="PS51186"/>
    </source>
</evidence>
<reference evidence="5 6" key="1">
    <citation type="submission" date="2018-06" db="EMBL/GenBank/DDBJ databases">
        <authorList>
            <consortium name="Pathogen Informatics"/>
            <person name="Doyle S."/>
        </authorList>
    </citation>
    <scope>NUCLEOTIDE SEQUENCE [LARGE SCALE GENOMIC DNA]</scope>
    <source>
        <strain evidence="5 6">NCTC12112</strain>
    </source>
</reference>
<dbReference type="EMBL" id="LS483487">
    <property type="protein sequence ID" value="SQJ02565.1"/>
    <property type="molecule type" value="Genomic_DNA"/>
</dbReference>
<dbReference type="Pfam" id="PF00583">
    <property type="entry name" value="Acetyltransf_1"/>
    <property type="match status" value="1"/>
</dbReference>
<keyword evidence="3" id="KW-0012">Acyltransferase</keyword>
<dbReference type="PROSITE" id="PS51186">
    <property type="entry name" value="GNAT"/>
    <property type="match status" value="1"/>
</dbReference>
<evidence type="ECO:0000256" key="1">
    <source>
        <dbReference type="ARBA" id="ARBA00008694"/>
    </source>
</evidence>
<dbReference type="PANTHER" id="PTHR10545:SF29">
    <property type="entry name" value="GH14572P-RELATED"/>
    <property type="match status" value="1"/>
</dbReference>
<proteinExistence type="inferred from homology"/>
<evidence type="ECO:0000256" key="3">
    <source>
        <dbReference type="ARBA" id="ARBA00023315"/>
    </source>
</evidence>
<dbReference type="RefSeq" id="WP_005977341.1">
    <property type="nucleotide sequence ID" value="NZ_BAABXY010000001.1"/>
</dbReference>
<gene>
    <name evidence="5" type="ORF">NCTC12112_01461</name>
</gene>
<dbReference type="GO" id="GO:0008080">
    <property type="term" value="F:N-acetyltransferase activity"/>
    <property type="evidence" value="ECO:0007669"/>
    <property type="project" value="UniProtKB-ARBA"/>
</dbReference>
<organism evidence="5 6">
    <name type="scientific">Fusobacterium ulcerans</name>
    <dbReference type="NCBI Taxonomy" id="861"/>
    <lineage>
        <taxon>Bacteria</taxon>
        <taxon>Fusobacteriati</taxon>
        <taxon>Fusobacteriota</taxon>
        <taxon>Fusobacteriia</taxon>
        <taxon>Fusobacteriales</taxon>
        <taxon>Fusobacteriaceae</taxon>
        <taxon>Fusobacterium</taxon>
    </lineage>
</organism>
<dbReference type="InterPro" id="IPR000182">
    <property type="entry name" value="GNAT_dom"/>
</dbReference>